<gene>
    <name evidence="2" type="ORF">RRG08_010024</name>
</gene>
<dbReference type="AlphaFoldDB" id="A0AAE0Y9Z3"/>
<comment type="caution">
    <text evidence="2">The sequence shown here is derived from an EMBL/GenBank/DDBJ whole genome shotgun (WGS) entry which is preliminary data.</text>
</comment>
<reference evidence="2" key="1">
    <citation type="journal article" date="2023" name="G3 (Bethesda)">
        <title>A reference genome for the long-term kleptoplast-retaining sea slug Elysia crispata morphotype clarki.</title>
        <authorList>
            <person name="Eastman K.E."/>
            <person name="Pendleton A.L."/>
            <person name="Shaikh M.A."/>
            <person name="Suttiyut T."/>
            <person name="Ogas R."/>
            <person name="Tomko P."/>
            <person name="Gavelis G."/>
            <person name="Widhalm J.R."/>
            <person name="Wisecaver J.H."/>
        </authorList>
    </citation>
    <scope>NUCLEOTIDE SEQUENCE</scope>
    <source>
        <strain evidence="2">ECLA1</strain>
    </source>
</reference>
<feature type="region of interest" description="Disordered" evidence="1">
    <location>
        <begin position="1"/>
        <end position="32"/>
    </location>
</feature>
<organism evidence="2 3">
    <name type="scientific">Elysia crispata</name>
    <name type="common">lettuce slug</name>
    <dbReference type="NCBI Taxonomy" id="231223"/>
    <lineage>
        <taxon>Eukaryota</taxon>
        <taxon>Metazoa</taxon>
        <taxon>Spiralia</taxon>
        <taxon>Lophotrochozoa</taxon>
        <taxon>Mollusca</taxon>
        <taxon>Gastropoda</taxon>
        <taxon>Heterobranchia</taxon>
        <taxon>Euthyneura</taxon>
        <taxon>Panpulmonata</taxon>
        <taxon>Sacoglossa</taxon>
        <taxon>Placobranchoidea</taxon>
        <taxon>Plakobranchidae</taxon>
        <taxon>Elysia</taxon>
    </lineage>
</organism>
<dbReference type="Proteomes" id="UP001283361">
    <property type="component" value="Unassembled WGS sequence"/>
</dbReference>
<accession>A0AAE0Y9Z3</accession>
<name>A0AAE0Y9Z3_9GAST</name>
<protein>
    <submittedName>
        <fullName evidence="2">Uncharacterized protein</fullName>
    </submittedName>
</protein>
<feature type="compositionally biased region" description="Basic and acidic residues" evidence="1">
    <location>
        <begin position="7"/>
        <end position="16"/>
    </location>
</feature>
<evidence type="ECO:0000313" key="3">
    <source>
        <dbReference type="Proteomes" id="UP001283361"/>
    </source>
</evidence>
<sequence>MGAGRVKGQDTGRDQRPLPWPGKLDTAASDAPFISPAKQKEVKWQVSTVEYVIVFRMIGNGRREDC</sequence>
<evidence type="ECO:0000256" key="1">
    <source>
        <dbReference type="SAM" id="MobiDB-lite"/>
    </source>
</evidence>
<dbReference type="EMBL" id="JAWDGP010006608">
    <property type="protein sequence ID" value="KAK3737976.1"/>
    <property type="molecule type" value="Genomic_DNA"/>
</dbReference>
<proteinExistence type="predicted"/>
<evidence type="ECO:0000313" key="2">
    <source>
        <dbReference type="EMBL" id="KAK3737976.1"/>
    </source>
</evidence>
<keyword evidence="3" id="KW-1185">Reference proteome</keyword>